<dbReference type="GO" id="GO:0016491">
    <property type="term" value="F:oxidoreductase activity"/>
    <property type="evidence" value="ECO:0007669"/>
    <property type="project" value="InterPro"/>
</dbReference>
<evidence type="ECO:0000256" key="2">
    <source>
        <dbReference type="ARBA" id="ARBA00022448"/>
    </source>
</evidence>
<evidence type="ECO:0000256" key="3">
    <source>
        <dbReference type="ARBA" id="ARBA00022630"/>
    </source>
</evidence>
<keyword evidence="5 11" id="KW-0479">Metal-binding</keyword>
<dbReference type="InterPro" id="IPR017927">
    <property type="entry name" value="FAD-bd_FR_type"/>
</dbReference>
<dbReference type="InterPro" id="IPR050353">
    <property type="entry name" value="PyrK_electron_transfer"/>
</dbReference>
<dbReference type="EMBL" id="CP036349">
    <property type="protein sequence ID" value="QDV74931.1"/>
    <property type="molecule type" value="Genomic_DNA"/>
</dbReference>
<comment type="similarity">
    <text evidence="1">Belongs to the PyrK family.</text>
</comment>
<feature type="binding site" evidence="11">
    <location>
        <position position="285"/>
    </location>
    <ligand>
        <name>[2Fe-2S] cluster</name>
        <dbReference type="ChEBI" id="CHEBI:190135"/>
    </ligand>
</feature>
<dbReference type="InterPro" id="IPR008333">
    <property type="entry name" value="Cbr1-like_FAD-bd_dom"/>
</dbReference>
<keyword evidence="7" id="KW-0249">Electron transport</keyword>
<dbReference type="PRINTS" id="PR00406">
    <property type="entry name" value="CYTB5RDTASE"/>
</dbReference>
<keyword evidence="3" id="KW-0285">Flavoprotein</keyword>
<evidence type="ECO:0000313" key="14">
    <source>
        <dbReference type="Proteomes" id="UP000316426"/>
    </source>
</evidence>
<evidence type="ECO:0000256" key="7">
    <source>
        <dbReference type="ARBA" id="ARBA00022982"/>
    </source>
</evidence>
<keyword evidence="6" id="KW-0274">FAD</keyword>
<dbReference type="InterPro" id="IPR019480">
    <property type="entry name" value="Dihydroorotate_DH_Fe-S-bd"/>
</dbReference>
<evidence type="ECO:0000256" key="11">
    <source>
        <dbReference type="PIRSR" id="PIRSR006816-2"/>
    </source>
</evidence>
<dbReference type="Pfam" id="PF10418">
    <property type="entry name" value="DHODB_Fe-S_bind"/>
    <property type="match status" value="1"/>
</dbReference>
<dbReference type="SUPFAM" id="SSF63380">
    <property type="entry name" value="Riboflavin synthase domain-like"/>
    <property type="match status" value="1"/>
</dbReference>
<dbReference type="KEGG" id="bmei:Spa11_31400"/>
<feature type="binding site" evidence="11">
    <location>
        <position position="280"/>
    </location>
    <ligand>
        <name>[2Fe-2S] cluster</name>
        <dbReference type="ChEBI" id="CHEBI:190135"/>
    </ligand>
</feature>
<proteinExistence type="inferred from homology"/>
<dbReference type="Proteomes" id="UP000316426">
    <property type="component" value="Chromosome"/>
</dbReference>
<dbReference type="GO" id="GO:0050660">
    <property type="term" value="F:flavin adenine dinucleotide binding"/>
    <property type="evidence" value="ECO:0007669"/>
    <property type="project" value="InterPro"/>
</dbReference>
<evidence type="ECO:0000256" key="4">
    <source>
        <dbReference type="ARBA" id="ARBA00022714"/>
    </source>
</evidence>
<evidence type="ECO:0000256" key="10">
    <source>
        <dbReference type="ARBA" id="ARBA00034078"/>
    </source>
</evidence>
<dbReference type="RefSeq" id="WP_145113771.1">
    <property type="nucleotide sequence ID" value="NZ_CP036350.1"/>
</dbReference>
<dbReference type="Pfam" id="PF00175">
    <property type="entry name" value="NAD_binding_1"/>
    <property type="match status" value="1"/>
</dbReference>
<evidence type="ECO:0000256" key="5">
    <source>
        <dbReference type="ARBA" id="ARBA00022723"/>
    </source>
</evidence>
<evidence type="ECO:0000259" key="12">
    <source>
        <dbReference type="PROSITE" id="PS51384"/>
    </source>
</evidence>
<dbReference type="GO" id="GO:0046872">
    <property type="term" value="F:metal ion binding"/>
    <property type="evidence" value="ECO:0007669"/>
    <property type="project" value="UniProtKB-KW"/>
</dbReference>
<dbReference type="GO" id="GO:0051537">
    <property type="term" value="F:2 iron, 2 sulfur cluster binding"/>
    <property type="evidence" value="ECO:0007669"/>
    <property type="project" value="UniProtKB-KW"/>
</dbReference>
<protein>
    <submittedName>
        <fullName evidence="13">Dihydroorotate dehydrogenase B (NAD(+)), electron transfer subunit</fullName>
    </submittedName>
</protein>
<accession>A0A518KAW6</accession>
<name>A0A518KAW6_9BACT</name>
<dbReference type="InterPro" id="IPR017938">
    <property type="entry name" value="Riboflavin_synthase-like_b-brl"/>
</dbReference>
<keyword evidence="9 11" id="KW-0411">Iron-sulfur</keyword>
<sequence>MRAISIRVIRGLDKEAQVPDCQRLDATPLHANHYADGAAFVSAPIIENVQLARDTYRLRFEAPAIADVITPGQFVMVRVAGIDDPLLGRAFALYDTSDDRTTVDVVYLVHGKLTALLATRQPGDLVEVWGPLGNGFTGSRLAGDIEALDHLILVAGGIGYTPFLAAGREALAQKTYGAPSRSRLSASRVTFCYGVRTAAYVAGEQDFRAAGFDLRIASNDGSIGHNGLVTDLLQQALSETTGPSRRVLCCGPEPMMHAVAEVCLASGVRCDVSLETPMACGLGVCFSCVAKVRQPDGEWDYKRTCVEGPVFDASLIEW</sequence>
<dbReference type="Gene3D" id="3.40.50.80">
    <property type="entry name" value="Nucleotide-binding domain of ferredoxin-NADP reductase (FNR) module"/>
    <property type="match status" value="1"/>
</dbReference>
<dbReference type="PIRSF" id="PIRSF006816">
    <property type="entry name" value="Cyc3_hyd_g"/>
    <property type="match status" value="1"/>
</dbReference>
<gene>
    <name evidence="13" type="primary">pyrK</name>
    <name evidence="13" type="ORF">Spa11_31400</name>
</gene>
<feature type="binding site" evidence="11">
    <location>
        <position position="305"/>
    </location>
    <ligand>
        <name>[2Fe-2S] cluster</name>
        <dbReference type="ChEBI" id="CHEBI:190135"/>
    </ligand>
</feature>
<evidence type="ECO:0000313" key="13">
    <source>
        <dbReference type="EMBL" id="QDV74931.1"/>
    </source>
</evidence>
<evidence type="ECO:0000256" key="6">
    <source>
        <dbReference type="ARBA" id="ARBA00022827"/>
    </source>
</evidence>
<evidence type="ECO:0000256" key="1">
    <source>
        <dbReference type="ARBA" id="ARBA00006422"/>
    </source>
</evidence>
<dbReference type="SUPFAM" id="SSF52343">
    <property type="entry name" value="Ferredoxin reductase-like, C-terminal NADP-linked domain"/>
    <property type="match status" value="1"/>
</dbReference>
<feature type="domain" description="FAD-binding FR-type" evidence="12">
    <location>
        <begin position="38"/>
        <end position="138"/>
    </location>
</feature>
<feature type="binding site" evidence="11">
    <location>
        <position position="288"/>
    </location>
    <ligand>
        <name>[2Fe-2S] cluster</name>
        <dbReference type="ChEBI" id="CHEBI:190135"/>
    </ligand>
</feature>
<keyword evidence="2" id="KW-0813">Transport</keyword>
<comment type="cofactor">
    <cofactor evidence="11">
        <name>[2Fe-2S] cluster</name>
        <dbReference type="ChEBI" id="CHEBI:190135"/>
    </cofactor>
    <text evidence="11">Binds 1 [2Fe-2S] cluster per subunit.</text>
</comment>
<organism evidence="13 14">
    <name type="scientific">Botrimarina mediterranea</name>
    <dbReference type="NCBI Taxonomy" id="2528022"/>
    <lineage>
        <taxon>Bacteria</taxon>
        <taxon>Pseudomonadati</taxon>
        <taxon>Planctomycetota</taxon>
        <taxon>Planctomycetia</taxon>
        <taxon>Pirellulales</taxon>
        <taxon>Lacipirellulaceae</taxon>
        <taxon>Botrimarina</taxon>
    </lineage>
</organism>
<dbReference type="InterPro" id="IPR037117">
    <property type="entry name" value="Dihydroorotate_DH_ele_sf"/>
</dbReference>
<dbReference type="AlphaFoldDB" id="A0A518KAW6"/>
<evidence type="ECO:0000256" key="8">
    <source>
        <dbReference type="ARBA" id="ARBA00023004"/>
    </source>
</evidence>
<dbReference type="Gene3D" id="2.40.30.10">
    <property type="entry name" value="Translation factors"/>
    <property type="match status" value="1"/>
</dbReference>
<dbReference type="InterPro" id="IPR012165">
    <property type="entry name" value="Cyt_c3_hydrogenase_gsu"/>
</dbReference>
<reference evidence="13 14" key="1">
    <citation type="submission" date="2019-02" db="EMBL/GenBank/DDBJ databases">
        <title>Deep-cultivation of Planctomycetes and their phenomic and genomic characterization uncovers novel biology.</title>
        <authorList>
            <person name="Wiegand S."/>
            <person name="Jogler M."/>
            <person name="Boedeker C."/>
            <person name="Pinto D."/>
            <person name="Vollmers J."/>
            <person name="Rivas-Marin E."/>
            <person name="Kohn T."/>
            <person name="Peeters S.H."/>
            <person name="Heuer A."/>
            <person name="Rast P."/>
            <person name="Oberbeckmann S."/>
            <person name="Bunk B."/>
            <person name="Jeske O."/>
            <person name="Meyerdierks A."/>
            <person name="Storesund J.E."/>
            <person name="Kallscheuer N."/>
            <person name="Luecker S."/>
            <person name="Lage O.M."/>
            <person name="Pohl T."/>
            <person name="Merkel B.J."/>
            <person name="Hornburger P."/>
            <person name="Mueller R.-W."/>
            <person name="Bruemmer F."/>
            <person name="Labrenz M."/>
            <person name="Spormann A.M."/>
            <person name="Op den Camp H."/>
            <person name="Overmann J."/>
            <person name="Amann R."/>
            <person name="Jetten M.S.M."/>
            <person name="Mascher T."/>
            <person name="Medema M.H."/>
            <person name="Devos D.P."/>
            <person name="Kaster A.-K."/>
            <person name="Ovreas L."/>
            <person name="Rohde M."/>
            <person name="Galperin M.Y."/>
            <person name="Jogler C."/>
        </authorList>
    </citation>
    <scope>NUCLEOTIDE SEQUENCE [LARGE SCALE GENOMIC DNA]</scope>
    <source>
        <strain evidence="13 14">Spa11</strain>
    </source>
</reference>
<dbReference type="Gene3D" id="2.10.240.10">
    <property type="entry name" value="Dihydroorotate dehydrogenase, electron transfer subunit"/>
    <property type="match status" value="1"/>
</dbReference>
<dbReference type="InterPro" id="IPR001433">
    <property type="entry name" value="OxRdtase_FAD/NAD-bd"/>
</dbReference>
<dbReference type="GO" id="GO:0006221">
    <property type="term" value="P:pyrimidine nucleotide biosynthetic process"/>
    <property type="evidence" value="ECO:0007669"/>
    <property type="project" value="InterPro"/>
</dbReference>
<comment type="cofactor">
    <cofactor evidence="10">
        <name>[2Fe-2S] cluster</name>
        <dbReference type="ChEBI" id="CHEBI:190135"/>
    </cofactor>
</comment>
<dbReference type="PANTHER" id="PTHR43513:SF3">
    <property type="entry name" value="DIHYDROOROTATE DEHYDROGENASE B (NAD(+)), ELECTRON TRANSFER SUBUNIT-RELATED"/>
    <property type="match status" value="1"/>
</dbReference>
<dbReference type="PANTHER" id="PTHR43513">
    <property type="entry name" value="DIHYDROOROTATE DEHYDROGENASE B (NAD(+)), ELECTRON TRANSFER SUBUNIT"/>
    <property type="match status" value="1"/>
</dbReference>
<keyword evidence="14" id="KW-1185">Reference proteome</keyword>
<keyword evidence="4 11" id="KW-0001">2Fe-2S</keyword>
<dbReference type="PROSITE" id="PS51384">
    <property type="entry name" value="FAD_FR"/>
    <property type="match status" value="1"/>
</dbReference>
<keyword evidence="8 11" id="KW-0408">Iron</keyword>
<dbReference type="Pfam" id="PF00970">
    <property type="entry name" value="FAD_binding_6"/>
    <property type="match status" value="1"/>
</dbReference>
<dbReference type="InterPro" id="IPR039261">
    <property type="entry name" value="FNR_nucleotide-bd"/>
</dbReference>
<evidence type="ECO:0000256" key="9">
    <source>
        <dbReference type="ARBA" id="ARBA00023014"/>
    </source>
</evidence>
<dbReference type="CDD" id="cd06218">
    <property type="entry name" value="DHOD_e_trans"/>
    <property type="match status" value="1"/>
</dbReference>